<dbReference type="OrthoDB" id="2192252at2759"/>
<dbReference type="AlphaFoldDB" id="A0A9Q9C687"/>
<gene>
    <name evidence="1" type="ORF">GPU96_06g10480</name>
    <name evidence="2" type="ORF">PFJ87_06g00280</name>
</gene>
<dbReference type="EMBL" id="CP119067">
    <property type="protein sequence ID" value="WEL38763.1"/>
    <property type="molecule type" value="Genomic_DNA"/>
</dbReference>
<protein>
    <submittedName>
        <fullName evidence="1">Uncharacterized protein</fullName>
    </submittedName>
</protein>
<evidence type="ECO:0000313" key="4">
    <source>
        <dbReference type="Proteomes" id="UP001217963"/>
    </source>
</evidence>
<reference evidence="1" key="1">
    <citation type="submission" date="2022-08" db="EMBL/GenBank/DDBJ databases">
        <title>Encephalitozoon hellem ATCC 50604 Complete Genome.</title>
        <authorList>
            <person name="Mascarenhas dos Santos A.C."/>
            <person name="Julian A.T."/>
            <person name="Pombert J.-F."/>
        </authorList>
    </citation>
    <scope>NUCLEOTIDE SEQUENCE</scope>
    <source>
        <strain evidence="1">ATCC 50604</strain>
    </source>
</reference>
<proteinExistence type="predicted"/>
<dbReference type="EMBL" id="CP075152">
    <property type="protein sequence ID" value="UTX43302.1"/>
    <property type="molecule type" value="Genomic_DNA"/>
</dbReference>
<evidence type="ECO:0000313" key="3">
    <source>
        <dbReference type="Proteomes" id="UP001059546"/>
    </source>
</evidence>
<reference evidence="2 4" key="2">
    <citation type="submission" date="2023-02" db="EMBL/GenBank/DDBJ databases">
        <title>Encephalitozoon hellem ATCC 50451 complete genome.</title>
        <authorList>
            <person name="Mascarenhas dos Santos A.C."/>
            <person name="Julian A.T."/>
            <person name="Pombert J.-F."/>
        </authorList>
    </citation>
    <scope>NUCLEOTIDE SEQUENCE [LARGE SCALE GENOMIC DNA]</scope>
    <source>
        <strain evidence="2 4">ATCC 50451</strain>
    </source>
</reference>
<evidence type="ECO:0000313" key="1">
    <source>
        <dbReference type="EMBL" id="UTX43302.1"/>
    </source>
</evidence>
<dbReference type="Proteomes" id="UP001217963">
    <property type="component" value="Chromosome VI"/>
</dbReference>
<keyword evidence="4" id="KW-1185">Reference proteome</keyword>
<name>A0A9Q9C687_ENCHE</name>
<evidence type="ECO:0000313" key="2">
    <source>
        <dbReference type="EMBL" id="WEL38763.1"/>
    </source>
</evidence>
<organism evidence="1 3">
    <name type="scientific">Encephalitozoon hellem</name>
    <name type="common">Microsporidian parasite</name>
    <dbReference type="NCBI Taxonomy" id="27973"/>
    <lineage>
        <taxon>Eukaryota</taxon>
        <taxon>Fungi</taxon>
        <taxon>Fungi incertae sedis</taxon>
        <taxon>Microsporidia</taxon>
        <taxon>Unikaryonidae</taxon>
        <taxon>Encephalitozoon</taxon>
    </lineage>
</organism>
<sequence>MKLEIGDVDEVMEQITRLAPPSQKEDHKFLNLLRKAIEKNTVVVPGPSLEKLAEKTEQRDFKMLSLALLRRDLPVKARKEFDEHIKGVKERIEGLKVDESLKEEDIVHGKRVEKYNNMMDEIAQIEESVPSIQDKIKKAHGLVEEVFSKSSGRRLRPLEYAENFFKLI</sequence>
<dbReference type="Proteomes" id="UP001059546">
    <property type="component" value="Chromosome VI"/>
</dbReference>
<accession>A0A9Q9C687</accession>